<dbReference type="Gene3D" id="1.10.4080.10">
    <property type="entry name" value="ADP-ribosylation/Crystallin J1"/>
    <property type="match status" value="1"/>
</dbReference>
<dbReference type="InterPro" id="IPR015898">
    <property type="entry name" value="G-protein_gamma-like_dom"/>
</dbReference>
<dbReference type="SMART" id="SM01224">
    <property type="entry name" value="G_gamma"/>
    <property type="match status" value="1"/>
</dbReference>
<evidence type="ECO:0000256" key="9">
    <source>
        <dbReference type="ARBA" id="ARBA00012255"/>
    </source>
</evidence>
<keyword evidence="16" id="KW-0378">Hydrolase</keyword>
<keyword evidence="21" id="KW-0807">Transducer</keyword>
<comment type="subcellular location">
    <subcellularLocation>
        <location evidence="4">Cell membrane</location>
        <topology evidence="4">Lipid-anchor</topology>
        <orientation evidence="4">Cytoplasmic side</orientation>
    </subcellularLocation>
    <subcellularLocation>
        <location evidence="2">Chromosome</location>
    </subcellularLocation>
    <subcellularLocation>
        <location evidence="5">Cytoplasm</location>
    </subcellularLocation>
    <subcellularLocation>
        <location evidence="3">Mitochondrion matrix</location>
    </subcellularLocation>
    <subcellularLocation>
        <location evidence="1">Nucleus</location>
    </subcellularLocation>
</comment>
<evidence type="ECO:0000256" key="19">
    <source>
        <dbReference type="ARBA" id="ARBA00023136"/>
    </source>
</evidence>
<keyword evidence="20" id="KW-0234">DNA repair</keyword>
<reference evidence="35 36" key="1">
    <citation type="submission" date="2017-03" db="EMBL/GenBank/DDBJ databases">
        <title>Genome of the blue death feigning beetle - Asbolus verrucosus.</title>
        <authorList>
            <person name="Rider S.D."/>
        </authorList>
    </citation>
    <scope>NUCLEOTIDE SEQUENCE [LARGE SCALE GENOMIC DNA]</scope>
    <source>
        <strain evidence="35">Butters</strain>
        <tissue evidence="35">Head and leg muscle</tissue>
    </source>
</reference>
<dbReference type="GO" id="GO:0140290">
    <property type="term" value="P:peptidyl-serine ADP-deribosylation"/>
    <property type="evidence" value="ECO:0007669"/>
    <property type="project" value="UniProtKB-ARBA"/>
</dbReference>
<evidence type="ECO:0000256" key="20">
    <source>
        <dbReference type="ARBA" id="ARBA00023204"/>
    </source>
</evidence>
<evidence type="ECO:0000313" key="35">
    <source>
        <dbReference type="EMBL" id="RZC37452.1"/>
    </source>
</evidence>
<comment type="catalytic activity">
    <reaction evidence="32">
        <text>alpha-NAD(+) + H2O = ADP-D-ribose + nicotinamide + H(+)</text>
        <dbReference type="Rhea" id="RHEA:68792"/>
        <dbReference type="ChEBI" id="CHEBI:15377"/>
        <dbReference type="ChEBI" id="CHEBI:15378"/>
        <dbReference type="ChEBI" id="CHEBI:17154"/>
        <dbReference type="ChEBI" id="CHEBI:57967"/>
        <dbReference type="ChEBI" id="CHEBI:77017"/>
    </reaction>
</comment>
<evidence type="ECO:0000256" key="3">
    <source>
        <dbReference type="ARBA" id="ARBA00004305"/>
    </source>
</evidence>
<evidence type="ECO:0000256" key="6">
    <source>
        <dbReference type="ARBA" id="ARBA00007431"/>
    </source>
</evidence>
<evidence type="ECO:0000259" key="34">
    <source>
        <dbReference type="PROSITE" id="PS50058"/>
    </source>
</evidence>
<feature type="binding site" evidence="33">
    <location>
        <position position="305"/>
    </location>
    <ligand>
        <name>Mg(2+)</name>
        <dbReference type="ChEBI" id="CHEBI:18420"/>
        <label>2</label>
    </ligand>
</feature>
<evidence type="ECO:0000256" key="33">
    <source>
        <dbReference type="PIRSR" id="PIRSR605502-1"/>
    </source>
</evidence>
<dbReference type="FunFam" id="4.10.260.10:FF:000001">
    <property type="entry name" value="Guanine nucleotide-binding protein subunit gamma"/>
    <property type="match status" value="1"/>
</dbReference>
<evidence type="ECO:0000256" key="8">
    <source>
        <dbReference type="ARBA" id="ARBA00011245"/>
    </source>
</evidence>
<keyword evidence="14 33" id="KW-0479">Metal-binding</keyword>
<dbReference type="PROSITE" id="PS50058">
    <property type="entry name" value="G_PROTEIN_GAMMA"/>
    <property type="match status" value="1"/>
</dbReference>
<feature type="binding site" evidence="33">
    <location>
        <position position="306"/>
    </location>
    <ligand>
        <name>Mg(2+)</name>
        <dbReference type="ChEBI" id="CHEBI:18420"/>
        <label>1</label>
    </ligand>
</feature>
<feature type="binding site" evidence="33">
    <location>
        <position position="64"/>
    </location>
    <ligand>
        <name>Mg(2+)</name>
        <dbReference type="ChEBI" id="CHEBI:18420"/>
        <label>1</label>
    </ligand>
</feature>
<sequence length="446" mass="49647">MSHIDLAVLKSKFRGALVGSLLGDCLGAPFEGELVSSGDKIVIQKYFDKLESPDLKGPIRSYTDDTAMMKSVAKTFIDKPEVDYTYMAKLFVKEYFAEPKRGYGESIVEVFSKLRKRKFEDVYKPAQEQFNGSGSFGNGGGMRVAPVALYFYNNYDAMIDVAKKSTQLTHTHSLGVHGAVFQCIAVSQALACNPKKKIDPEQFCNELKQKMKEVEKENDDGLNLKVEQPYVDKINVIQHFLKAKYNDELDEEIGIVLGNNICAIESVPTALYCFLRSLEEIPTVKTDNIFRRTIQYAITLGGDTDTIACMAGGIAGAYLGEEAINRNMAKQCESYEKTIEMADSLYNAVCGASNRAQFLLSDSATFITIGLSDTALMDMVVSNLQQQRATTEQLRREAAIKRMPVSLAVADIIKYITEHEQDDCLLVGFTSQRVNPFREKTPCTLL</sequence>
<dbReference type="Gene3D" id="4.10.260.10">
    <property type="entry name" value="Transducin (heterotrimeric G protein), gamma chain"/>
    <property type="match status" value="1"/>
</dbReference>
<dbReference type="GO" id="GO:0005886">
    <property type="term" value="C:plasma membrane"/>
    <property type="evidence" value="ECO:0007669"/>
    <property type="project" value="UniProtKB-SubCell"/>
</dbReference>
<dbReference type="Pfam" id="PF00631">
    <property type="entry name" value="G-gamma"/>
    <property type="match status" value="1"/>
</dbReference>
<dbReference type="InterPro" id="IPR050792">
    <property type="entry name" value="ADP-ribosylglycohydrolase"/>
</dbReference>
<comment type="subunit">
    <text evidence="8">Monomer.</text>
</comment>
<dbReference type="GO" id="GO:0005634">
    <property type="term" value="C:nucleus"/>
    <property type="evidence" value="ECO:0007669"/>
    <property type="project" value="UniProtKB-SubCell"/>
</dbReference>
<evidence type="ECO:0000256" key="12">
    <source>
        <dbReference type="ARBA" id="ARBA00022481"/>
    </source>
</evidence>
<evidence type="ECO:0000256" key="24">
    <source>
        <dbReference type="ARBA" id="ARBA00023289"/>
    </source>
</evidence>
<evidence type="ECO:0000256" key="27">
    <source>
        <dbReference type="ARBA" id="ARBA00042471"/>
    </source>
</evidence>
<dbReference type="Proteomes" id="UP000292052">
    <property type="component" value="Unassembled WGS sequence"/>
</dbReference>
<evidence type="ECO:0000256" key="15">
    <source>
        <dbReference type="ARBA" id="ARBA00022763"/>
    </source>
</evidence>
<feature type="binding site" evidence="33">
    <location>
        <position position="303"/>
    </location>
    <ligand>
        <name>Mg(2+)</name>
        <dbReference type="ChEBI" id="CHEBI:18420"/>
        <label>1</label>
    </ligand>
</feature>
<feature type="domain" description="G protein gamma" evidence="34">
    <location>
        <begin position="380"/>
        <end position="446"/>
    </location>
</feature>
<dbReference type="Pfam" id="PF03747">
    <property type="entry name" value="ADP_ribosyl_GH"/>
    <property type="match status" value="1"/>
</dbReference>
<evidence type="ECO:0000256" key="29">
    <source>
        <dbReference type="ARBA" id="ARBA00042850"/>
    </source>
</evidence>
<keyword evidence="19" id="KW-0472">Membrane</keyword>
<comment type="cofactor">
    <cofactor evidence="33">
        <name>Mg(2+)</name>
        <dbReference type="ChEBI" id="CHEBI:18420"/>
    </cofactor>
    <text evidence="33">Binds 2 magnesium ions per subunit.</text>
</comment>
<keyword evidence="11" id="KW-1003">Cell membrane</keyword>
<evidence type="ECO:0000256" key="21">
    <source>
        <dbReference type="ARBA" id="ARBA00023224"/>
    </source>
</evidence>
<keyword evidence="12" id="KW-0488">Methylation</keyword>
<accession>A0A482VX27</accession>
<dbReference type="GO" id="GO:0006281">
    <property type="term" value="P:DNA repair"/>
    <property type="evidence" value="ECO:0007669"/>
    <property type="project" value="UniProtKB-KW"/>
</dbReference>
<feature type="binding site" evidence="33">
    <location>
        <position position="65"/>
    </location>
    <ligand>
        <name>Mg(2+)</name>
        <dbReference type="ChEBI" id="CHEBI:18420"/>
        <label>1</label>
    </ligand>
</feature>
<evidence type="ECO:0000256" key="11">
    <source>
        <dbReference type="ARBA" id="ARBA00022475"/>
    </source>
</evidence>
<evidence type="ECO:0000256" key="31">
    <source>
        <dbReference type="ARBA" id="ARBA00043193"/>
    </source>
</evidence>
<keyword evidence="15" id="KW-0227">DNA damage</keyword>
<keyword evidence="36" id="KW-1185">Reference proteome</keyword>
<dbReference type="PANTHER" id="PTHR16222:SF24">
    <property type="entry name" value="ADP-RIBOSYLHYDROLASE ARH3"/>
    <property type="match status" value="1"/>
</dbReference>
<comment type="caution">
    <text evidence="35">The sequence shown here is derived from an EMBL/GenBank/DDBJ whole genome shotgun (WGS) entry which is preliminary data.</text>
</comment>
<evidence type="ECO:0000256" key="1">
    <source>
        <dbReference type="ARBA" id="ARBA00004123"/>
    </source>
</evidence>
<evidence type="ECO:0000256" key="13">
    <source>
        <dbReference type="ARBA" id="ARBA00022490"/>
    </source>
</evidence>
<dbReference type="STRING" id="1661398.A0A482VX27"/>
<evidence type="ECO:0000256" key="22">
    <source>
        <dbReference type="ARBA" id="ARBA00023242"/>
    </source>
</evidence>
<dbReference type="PANTHER" id="PTHR16222">
    <property type="entry name" value="ADP-RIBOSYLGLYCOHYDROLASE"/>
    <property type="match status" value="1"/>
</dbReference>
<evidence type="ECO:0000256" key="16">
    <source>
        <dbReference type="ARBA" id="ARBA00022801"/>
    </source>
</evidence>
<evidence type="ECO:0000256" key="32">
    <source>
        <dbReference type="ARBA" id="ARBA00049015"/>
    </source>
</evidence>
<evidence type="ECO:0000256" key="2">
    <source>
        <dbReference type="ARBA" id="ARBA00004286"/>
    </source>
</evidence>
<keyword evidence="18" id="KW-0496">Mitochondrion</keyword>
<dbReference type="GO" id="GO:0005694">
    <property type="term" value="C:chromosome"/>
    <property type="evidence" value="ECO:0007669"/>
    <property type="project" value="UniProtKB-SubCell"/>
</dbReference>
<dbReference type="FunFam" id="1.10.4080.10:FF:000001">
    <property type="entry name" value="ADP-ribose glycohydrolase ARH3"/>
    <property type="match status" value="1"/>
</dbReference>
<evidence type="ECO:0000256" key="17">
    <source>
        <dbReference type="ARBA" id="ARBA00022842"/>
    </source>
</evidence>
<dbReference type="SUPFAM" id="SSF48670">
    <property type="entry name" value="Transducin (heterotrimeric G protein), gamma chain"/>
    <property type="match status" value="1"/>
</dbReference>
<dbReference type="GO" id="GO:0046872">
    <property type="term" value="F:metal ion binding"/>
    <property type="evidence" value="ECO:0007669"/>
    <property type="project" value="UniProtKB-KW"/>
</dbReference>
<comment type="similarity">
    <text evidence="7">Belongs to the ADP-ribosylglycohydrolase family.</text>
</comment>
<dbReference type="SMART" id="SM00224">
    <property type="entry name" value="GGL"/>
    <property type="match status" value="1"/>
</dbReference>
<keyword evidence="24" id="KW-0636">Prenylation</keyword>
<dbReference type="InterPro" id="IPR005502">
    <property type="entry name" value="Ribosyl_crysJ1"/>
</dbReference>
<evidence type="ECO:0000256" key="26">
    <source>
        <dbReference type="ARBA" id="ARBA00042398"/>
    </source>
</evidence>
<evidence type="ECO:0000256" key="25">
    <source>
        <dbReference type="ARBA" id="ARBA00041057"/>
    </source>
</evidence>
<evidence type="ECO:0000256" key="30">
    <source>
        <dbReference type="ARBA" id="ARBA00043187"/>
    </source>
</evidence>
<dbReference type="EC" id="3.2.1.143" evidence="9"/>
<keyword evidence="22" id="KW-0539">Nucleus</keyword>
<dbReference type="GO" id="GO:0007186">
    <property type="term" value="P:G protein-coupled receptor signaling pathway"/>
    <property type="evidence" value="ECO:0007669"/>
    <property type="project" value="InterPro"/>
</dbReference>
<evidence type="ECO:0000256" key="18">
    <source>
        <dbReference type="ARBA" id="ARBA00023128"/>
    </source>
</evidence>
<keyword evidence="17 33" id="KW-0460">Magnesium</keyword>
<dbReference type="SUPFAM" id="SSF101478">
    <property type="entry name" value="ADP-ribosylglycohydrolase"/>
    <property type="match status" value="1"/>
</dbReference>
<proteinExistence type="inferred from homology"/>
<dbReference type="InterPro" id="IPR036284">
    <property type="entry name" value="GGL_sf"/>
</dbReference>
<evidence type="ECO:0000256" key="7">
    <source>
        <dbReference type="ARBA" id="ARBA00010702"/>
    </source>
</evidence>
<name>A0A482VX27_ASBVE</name>
<evidence type="ECO:0000256" key="14">
    <source>
        <dbReference type="ARBA" id="ARBA00022723"/>
    </source>
</evidence>
<organism evidence="35 36">
    <name type="scientific">Asbolus verrucosus</name>
    <name type="common">Desert ironclad beetle</name>
    <dbReference type="NCBI Taxonomy" id="1661398"/>
    <lineage>
        <taxon>Eukaryota</taxon>
        <taxon>Metazoa</taxon>
        <taxon>Ecdysozoa</taxon>
        <taxon>Arthropoda</taxon>
        <taxon>Hexapoda</taxon>
        <taxon>Insecta</taxon>
        <taxon>Pterygota</taxon>
        <taxon>Neoptera</taxon>
        <taxon>Endopterygota</taxon>
        <taxon>Coleoptera</taxon>
        <taxon>Polyphaga</taxon>
        <taxon>Cucujiformia</taxon>
        <taxon>Tenebrionidae</taxon>
        <taxon>Pimeliinae</taxon>
        <taxon>Asbolus</taxon>
    </lineage>
</organism>
<dbReference type="CDD" id="cd00068">
    <property type="entry name" value="GGL"/>
    <property type="match status" value="1"/>
</dbReference>
<gene>
    <name evidence="35" type="ORF">BDFB_003254</name>
</gene>
<dbReference type="GO" id="GO:0005759">
    <property type="term" value="C:mitochondrial matrix"/>
    <property type="evidence" value="ECO:0007669"/>
    <property type="project" value="UniProtKB-SubCell"/>
</dbReference>
<dbReference type="AlphaFoldDB" id="A0A482VX27"/>
<evidence type="ECO:0000256" key="10">
    <source>
        <dbReference type="ARBA" id="ARBA00022454"/>
    </source>
</evidence>
<dbReference type="EMBL" id="QDEB01052649">
    <property type="protein sequence ID" value="RZC37452.1"/>
    <property type="molecule type" value="Genomic_DNA"/>
</dbReference>
<dbReference type="OrthoDB" id="410104at2759"/>
<dbReference type="InterPro" id="IPR036705">
    <property type="entry name" value="Ribosyl_crysJ1_sf"/>
</dbReference>
<keyword evidence="13" id="KW-0963">Cytoplasm</keyword>
<evidence type="ECO:0000313" key="36">
    <source>
        <dbReference type="Proteomes" id="UP000292052"/>
    </source>
</evidence>
<dbReference type="GO" id="GO:0004649">
    <property type="term" value="F:poly(ADP-ribose) glycohydrolase activity"/>
    <property type="evidence" value="ECO:0007669"/>
    <property type="project" value="UniProtKB-EC"/>
</dbReference>
<evidence type="ECO:0000256" key="4">
    <source>
        <dbReference type="ARBA" id="ARBA00004342"/>
    </source>
</evidence>
<evidence type="ECO:0000256" key="28">
    <source>
        <dbReference type="ARBA" id="ARBA00042722"/>
    </source>
</evidence>
<evidence type="ECO:0000256" key="23">
    <source>
        <dbReference type="ARBA" id="ARBA00023288"/>
    </source>
</evidence>
<comment type="similarity">
    <text evidence="6">Belongs to the G protein gamma family.</text>
</comment>
<feature type="binding site" evidence="33">
    <location>
        <position position="63"/>
    </location>
    <ligand>
        <name>Mg(2+)</name>
        <dbReference type="ChEBI" id="CHEBI:18420"/>
        <label>1</label>
    </ligand>
</feature>
<keyword evidence="23" id="KW-0449">Lipoprotein</keyword>
<evidence type="ECO:0000256" key="5">
    <source>
        <dbReference type="ARBA" id="ARBA00004496"/>
    </source>
</evidence>
<keyword evidence="10" id="KW-0158">Chromosome</keyword>
<protein>
    <recommendedName>
        <fullName evidence="25">ADP-ribosylhydrolase ARH3</fullName>
        <ecNumber evidence="9">3.2.1.143</ecNumber>
    </recommendedName>
    <alternativeName>
        <fullName evidence="26">ADP-ribose glycohydrolase ARH3</fullName>
    </alternativeName>
    <alternativeName>
        <fullName evidence="27">ADP-ribosylhydrolase 3</fullName>
    </alternativeName>
    <alternativeName>
        <fullName evidence="30">O-acetyl-ADP-ribose deacetylase ARH3</fullName>
    </alternativeName>
    <alternativeName>
        <fullName evidence="31">Poly(ADP-ribose) glycohydrolase ARH3</fullName>
    </alternativeName>
    <alternativeName>
        <fullName evidence="29">[Protein ADP-ribosylarginine] hydrolase-like protein 2</fullName>
    </alternativeName>
    <alternativeName>
        <fullName evidence="28">[Protein ADP-ribosylserine] hydrolase</fullName>
    </alternativeName>
</protein>